<reference evidence="2 3" key="1">
    <citation type="submission" date="2016-10" db="EMBL/GenBank/DDBJ databases">
        <authorList>
            <person name="de Groot N.N."/>
        </authorList>
    </citation>
    <scope>NUCLEOTIDE SEQUENCE [LARGE SCALE GENOMIC DNA]</scope>
    <source>
        <strain evidence="2 3">S5-249</strain>
    </source>
</reference>
<organism evidence="2 3">
    <name type="scientific">Sphingomonas jatrophae</name>
    <dbReference type="NCBI Taxonomy" id="1166337"/>
    <lineage>
        <taxon>Bacteria</taxon>
        <taxon>Pseudomonadati</taxon>
        <taxon>Pseudomonadota</taxon>
        <taxon>Alphaproteobacteria</taxon>
        <taxon>Sphingomonadales</taxon>
        <taxon>Sphingomonadaceae</taxon>
        <taxon>Sphingomonas</taxon>
    </lineage>
</organism>
<sequence>MSQDDDRRSFHQKRATEEFDRAIRTSNMEASRAHMKLSALHFEAASETHAALRRTDD</sequence>
<accession>A0A1I6JNK8</accession>
<dbReference type="Proteomes" id="UP000198824">
    <property type="component" value="Unassembled WGS sequence"/>
</dbReference>
<proteinExistence type="predicted"/>
<name>A0A1I6JNK8_9SPHN</name>
<dbReference type="EMBL" id="FOZG01000001">
    <property type="protein sequence ID" value="SFR80491.1"/>
    <property type="molecule type" value="Genomic_DNA"/>
</dbReference>
<keyword evidence="3" id="KW-1185">Reference proteome</keyword>
<dbReference type="AlphaFoldDB" id="A0A1I6JNK8"/>
<gene>
    <name evidence="2" type="ORF">SAMN05192580_0582</name>
</gene>
<feature type="region of interest" description="Disordered" evidence="1">
    <location>
        <begin position="1"/>
        <end position="23"/>
    </location>
</feature>
<evidence type="ECO:0000313" key="2">
    <source>
        <dbReference type="EMBL" id="SFR80491.1"/>
    </source>
</evidence>
<protein>
    <submittedName>
        <fullName evidence="2">Uncharacterized protein</fullName>
    </submittedName>
</protein>
<evidence type="ECO:0000256" key="1">
    <source>
        <dbReference type="SAM" id="MobiDB-lite"/>
    </source>
</evidence>
<evidence type="ECO:0000313" key="3">
    <source>
        <dbReference type="Proteomes" id="UP000198824"/>
    </source>
</evidence>
<dbReference type="RefSeq" id="WP_165611183.1">
    <property type="nucleotide sequence ID" value="NZ_FOZG01000001.1"/>
</dbReference>